<gene>
    <name evidence="2" type="ORF">AM231_14140</name>
</gene>
<proteinExistence type="predicted"/>
<feature type="transmembrane region" description="Helical" evidence="1">
    <location>
        <begin position="50"/>
        <end position="73"/>
    </location>
</feature>
<evidence type="ECO:0000313" key="2">
    <source>
        <dbReference type="EMBL" id="KOR90162.1"/>
    </source>
</evidence>
<keyword evidence="1" id="KW-1133">Transmembrane helix</keyword>
<organism evidence="2 3">
    <name type="scientific">Paenibacillus solani</name>
    <dbReference type="NCBI Taxonomy" id="1705565"/>
    <lineage>
        <taxon>Bacteria</taxon>
        <taxon>Bacillati</taxon>
        <taxon>Bacillota</taxon>
        <taxon>Bacilli</taxon>
        <taxon>Bacillales</taxon>
        <taxon>Paenibacillaceae</taxon>
        <taxon>Paenibacillus</taxon>
    </lineage>
</organism>
<dbReference type="EMBL" id="LIUT01000001">
    <property type="protein sequence ID" value="KOR90162.1"/>
    <property type="molecule type" value="Genomic_DNA"/>
</dbReference>
<keyword evidence="3" id="KW-1185">Reference proteome</keyword>
<dbReference type="Proteomes" id="UP000036932">
    <property type="component" value="Unassembled WGS sequence"/>
</dbReference>
<comment type="caution">
    <text evidence="2">The sequence shown here is derived from an EMBL/GenBank/DDBJ whole genome shotgun (WGS) entry which is preliminary data.</text>
</comment>
<evidence type="ECO:0000313" key="3">
    <source>
        <dbReference type="Proteomes" id="UP000036932"/>
    </source>
</evidence>
<name>A0A0M1P6X8_9BACL</name>
<protein>
    <submittedName>
        <fullName evidence="2">Uncharacterized protein</fullName>
    </submittedName>
</protein>
<dbReference type="RefSeq" id="WP_054403108.1">
    <property type="nucleotide sequence ID" value="NZ_LIUT01000001.1"/>
</dbReference>
<sequence>MTYFDRTRKCSIVFFSLSALFFIATMIAFMTSQFSEILAYNFTNDLRGSILTVIFLLIAIILLVAGIVMRAICKDAKEDFHRIDKLISELEKRD</sequence>
<dbReference type="PATRIC" id="fig|1705565.3.peg.4866"/>
<evidence type="ECO:0000256" key="1">
    <source>
        <dbReference type="SAM" id="Phobius"/>
    </source>
</evidence>
<accession>A0A0M1P6X8</accession>
<keyword evidence="1" id="KW-0472">Membrane</keyword>
<dbReference type="AlphaFoldDB" id="A0A0M1P6X8"/>
<keyword evidence="1" id="KW-0812">Transmembrane</keyword>
<reference evidence="3" key="1">
    <citation type="submission" date="2015-08" db="EMBL/GenBank/DDBJ databases">
        <title>Genome sequencing project for genomic taxonomy and phylogenomics of Bacillus-like bacteria.</title>
        <authorList>
            <person name="Liu B."/>
            <person name="Wang J."/>
            <person name="Zhu Y."/>
            <person name="Liu G."/>
            <person name="Chen Q."/>
            <person name="Chen Z."/>
            <person name="Lan J."/>
            <person name="Che J."/>
            <person name="Ge C."/>
            <person name="Shi H."/>
            <person name="Pan Z."/>
            <person name="Liu X."/>
        </authorList>
    </citation>
    <scope>NUCLEOTIDE SEQUENCE [LARGE SCALE GENOMIC DNA]</scope>
    <source>
        <strain evidence="3">FJAT-22460</strain>
    </source>
</reference>
<feature type="transmembrane region" description="Helical" evidence="1">
    <location>
        <begin position="12"/>
        <end position="30"/>
    </location>
</feature>